<dbReference type="GO" id="GO:0008360">
    <property type="term" value="P:regulation of cell shape"/>
    <property type="evidence" value="ECO:0007669"/>
    <property type="project" value="UniProtKB-KW"/>
</dbReference>
<evidence type="ECO:0000313" key="6">
    <source>
        <dbReference type="EMBL" id="HIS31235.1"/>
    </source>
</evidence>
<dbReference type="Gene3D" id="3.90.190.20">
    <property type="entry name" value="Mur ligase, C-terminal domain"/>
    <property type="match status" value="1"/>
</dbReference>
<keyword evidence="3" id="KW-0131">Cell cycle</keyword>
<dbReference type="GO" id="GO:0005737">
    <property type="term" value="C:cytoplasm"/>
    <property type="evidence" value="ECO:0007669"/>
    <property type="project" value="UniProtKB-SubCell"/>
</dbReference>
<dbReference type="GO" id="GO:0051301">
    <property type="term" value="P:cell division"/>
    <property type="evidence" value="ECO:0007669"/>
    <property type="project" value="UniProtKB-KW"/>
</dbReference>
<organism evidence="6 7">
    <name type="scientific">Candidatus Limivivens intestinipullorum</name>
    <dbReference type="NCBI Taxonomy" id="2840858"/>
    <lineage>
        <taxon>Bacteria</taxon>
        <taxon>Bacillati</taxon>
        <taxon>Bacillota</taxon>
        <taxon>Clostridia</taxon>
        <taxon>Lachnospirales</taxon>
        <taxon>Lachnospiraceae</taxon>
        <taxon>Lachnospiraceae incertae sedis</taxon>
        <taxon>Candidatus Limivivens</taxon>
    </lineage>
</organism>
<reference evidence="6" key="2">
    <citation type="journal article" date="2021" name="PeerJ">
        <title>Extensive microbial diversity within the chicken gut microbiome revealed by metagenomics and culture.</title>
        <authorList>
            <person name="Gilroy R."/>
            <person name="Ravi A."/>
            <person name="Getino M."/>
            <person name="Pursley I."/>
            <person name="Horton D.L."/>
            <person name="Alikhan N.F."/>
            <person name="Baker D."/>
            <person name="Gharbi K."/>
            <person name="Hall N."/>
            <person name="Watson M."/>
            <person name="Adriaenssens E.M."/>
            <person name="Foster-Nyarko E."/>
            <person name="Jarju S."/>
            <person name="Secka A."/>
            <person name="Antonio M."/>
            <person name="Oren A."/>
            <person name="Chaudhuri R.R."/>
            <person name="La Ragione R."/>
            <person name="Hildebrand F."/>
            <person name="Pallen M.J."/>
        </authorList>
    </citation>
    <scope>NUCLEOTIDE SEQUENCE</scope>
    <source>
        <strain evidence="6">CHK190-19873</strain>
    </source>
</reference>
<dbReference type="Gene3D" id="3.40.1190.10">
    <property type="entry name" value="Mur-like, catalytic domain"/>
    <property type="match status" value="1"/>
</dbReference>
<evidence type="ECO:0000313" key="7">
    <source>
        <dbReference type="Proteomes" id="UP000823935"/>
    </source>
</evidence>
<keyword evidence="3" id="KW-0132">Cell division</keyword>
<keyword evidence="3" id="KW-0961">Cell wall biogenesis/degradation</keyword>
<evidence type="ECO:0000256" key="3">
    <source>
        <dbReference type="RuleBase" id="RU004135"/>
    </source>
</evidence>
<dbReference type="InterPro" id="IPR036565">
    <property type="entry name" value="Mur-like_cat_sf"/>
</dbReference>
<name>A0A9D1JJL9_9FIRM</name>
<protein>
    <submittedName>
        <fullName evidence="6">UDP-N-acetylmuramyl-tripeptide synthetase</fullName>
    </submittedName>
</protein>
<dbReference type="NCBIfam" id="TIGR01085">
    <property type="entry name" value="murE"/>
    <property type="match status" value="1"/>
</dbReference>
<evidence type="ECO:0000259" key="5">
    <source>
        <dbReference type="Pfam" id="PF08245"/>
    </source>
</evidence>
<dbReference type="PANTHER" id="PTHR23135:SF4">
    <property type="entry name" value="UDP-N-ACETYLMURAMOYL-L-ALANYL-D-GLUTAMATE--2,6-DIAMINOPIMELATE LIGASE MURE HOMOLOG, CHLOROPLASTIC"/>
    <property type="match status" value="1"/>
</dbReference>
<dbReference type="PANTHER" id="PTHR23135">
    <property type="entry name" value="MUR LIGASE FAMILY MEMBER"/>
    <property type="match status" value="1"/>
</dbReference>
<dbReference type="InterPro" id="IPR004101">
    <property type="entry name" value="Mur_ligase_C"/>
</dbReference>
<dbReference type="Proteomes" id="UP000823935">
    <property type="component" value="Unassembled WGS sequence"/>
</dbReference>
<evidence type="ECO:0000256" key="1">
    <source>
        <dbReference type="ARBA" id="ARBA00004752"/>
    </source>
</evidence>
<dbReference type="InterPro" id="IPR005761">
    <property type="entry name" value="UDP-N-AcMur-Glu-dNH2Pim_ligase"/>
</dbReference>
<comment type="subcellular location">
    <subcellularLocation>
        <location evidence="3">Cytoplasm</location>
    </subcellularLocation>
</comment>
<feature type="domain" description="Mur ligase central" evidence="5">
    <location>
        <begin position="113"/>
        <end position="319"/>
    </location>
</feature>
<feature type="domain" description="Mur ligase C-terminal" evidence="4">
    <location>
        <begin position="340"/>
        <end position="472"/>
    </location>
</feature>
<reference evidence="6" key="1">
    <citation type="submission" date="2020-10" db="EMBL/GenBank/DDBJ databases">
        <authorList>
            <person name="Gilroy R."/>
        </authorList>
    </citation>
    <scope>NUCLEOTIDE SEQUENCE</scope>
    <source>
        <strain evidence="6">CHK190-19873</strain>
    </source>
</reference>
<comment type="caution">
    <text evidence="6">The sequence shown here is derived from an EMBL/GenBank/DDBJ whole genome shotgun (WGS) entry which is preliminary data.</text>
</comment>
<dbReference type="EMBL" id="DVIQ01000033">
    <property type="protein sequence ID" value="HIS31235.1"/>
    <property type="molecule type" value="Genomic_DNA"/>
</dbReference>
<dbReference type="GO" id="GO:0071555">
    <property type="term" value="P:cell wall organization"/>
    <property type="evidence" value="ECO:0007669"/>
    <property type="project" value="UniProtKB-KW"/>
</dbReference>
<dbReference type="Pfam" id="PF02875">
    <property type="entry name" value="Mur_ligase_C"/>
    <property type="match status" value="1"/>
</dbReference>
<evidence type="ECO:0000259" key="4">
    <source>
        <dbReference type="Pfam" id="PF02875"/>
    </source>
</evidence>
<comment type="similarity">
    <text evidence="2">Belongs to the MurCDEF family. MurE subfamily.</text>
</comment>
<dbReference type="GO" id="GO:0016881">
    <property type="term" value="F:acid-amino acid ligase activity"/>
    <property type="evidence" value="ECO:0007669"/>
    <property type="project" value="InterPro"/>
</dbReference>
<dbReference type="InterPro" id="IPR013221">
    <property type="entry name" value="Mur_ligase_cen"/>
</dbReference>
<dbReference type="SUPFAM" id="SSF63418">
    <property type="entry name" value="MurE/MurF N-terminal domain"/>
    <property type="match status" value="1"/>
</dbReference>
<dbReference type="Gene3D" id="3.40.1390.10">
    <property type="entry name" value="MurE/MurF, N-terminal domain"/>
    <property type="match status" value="1"/>
</dbReference>
<dbReference type="SUPFAM" id="SSF53244">
    <property type="entry name" value="MurD-like peptide ligases, peptide-binding domain"/>
    <property type="match status" value="1"/>
</dbReference>
<sequence length="502" mass="55980">MKTIGELEEVLKKEGILKGYTGSVPAGKPLTGLSWDSRKAKRGDLFICKGAAFRDSYLQEAADRGCDLYIAQHPIFVTKDMGGLIVTDIRKGMAAISGAFFDYRPGSPRLTGITGTKGKTTTAWYLKAMLDFWQEESGGKETGLLSTVMNYDGSKREEAVMTTPEAPVLHQHIANAAREGLSYLTMEVSSQALKYKRVRGLQFDAGIFLNISEDHISPQEHQDFEDYFNSKLAIFRQTKTACVNLDSDFAERILKAARKSDKIITFGRHPRADIRYSQVKTEGGRLAFTVECRQFTEHFSLAMPGKFNIENAVAAIAAATVYGVPVSCMKKALESTKVPGRMETFFSSDKQLCCIVDFAHNRLSFEKLYDAAYQEYRSYKKIITVFGCPGGKALNRRRELGILAGLFSDYVFLTSDDPGTEAVEQICDELKSYVEMTDCPCGCVPDRETAIRLAVQKGREFGERTLILFLGRGTERCQRIGNRLIPGRTDSEMVQEALERQP</sequence>
<accession>A0A9D1JJL9</accession>
<gene>
    <name evidence="6" type="primary">murE</name>
    <name evidence="6" type="ORF">IAB44_06775</name>
</gene>
<dbReference type="InterPro" id="IPR036615">
    <property type="entry name" value="Mur_ligase_C_dom_sf"/>
</dbReference>
<keyword evidence="3" id="KW-0573">Peptidoglycan synthesis</keyword>
<proteinExistence type="inferred from homology"/>
<dbReference type="Pfam" id="PF08245">
    <property type="entry name" value="Mur_ligase_M"/>
    <property type="match status" value="1"/>
</dbReference>
<evidence type="ECO:0000256" key="2">
    <source>
        <dbReference type="ARBA" id="ARBA00005898"/>
    </source>
</evidence>
<dbReference type="SUPFAM" id="SSF53623">
    <property type="entry name" value="MurD-like peptide ligases, catalytic domain"/>
    <property type="match status" value="1"/>
</dbReference>
<comment type="pathway">
    <text evidence="1 3">Cell wall biogenesis; peptidoglycan biosynthesis.</text>
</comment>
<dbReference type="InterPro" id="IPR035911">
    <property type="entry name" value="MurE/MurF_N"/>
</dbReference>
<dbReference type="AlphaFoldDB" id="A0A9D1JJL9"/>
<dbReference type="GO" id="GO:0005524">
    <property type="term" value="F:ATP binding"/>
    <property type="evidence" value="ECO:0007669"/>
    <property type="project" value="InterPro"/>
</dbReference>
<dbReference type="GO" id="GO:0009252">
    <property type="term" value="P:peptidoglycan biosynthetic process"/>
    <property type="evidence" value="ECO:0007669"/>
    <property type="project" value="UniProtKB-KW"/>
</dbReference>
<keyword evidence="3" id="KW-0133">Cell shape</keyword>